<evidence type="ECO:0000256" key="1">
    <source>
        <dbReference type="ARBA" id="ARBA00009856"/>
    </source>
</evidence>
<reference evidence="3 4" key="1">
    <citation type="submission" date="2018-10" db="EMBL/GenBank/DDBJ databases">
        <title>Complete genome sequence of Malassezia restricta CBS 7877.</title>
        <authorList>
            <person name="Morand S.C."/>
            <person name="Bertignac M."/>
            <person name="Iltis A."/>
            <person name="Kolder I."/>
            <person name="Pirovano W."/>
            <person name="Jourdain R."/>
            <person name="Clavaud C."/>
        </authorList>
    </citation>
    <scope>NUCLEOTIDE SEQUENCE [LARGE SCALE GENOMIC DNA]</scope>
    <source>
        <strain evidence="3 4">CBS 7877</strain>
    </source>
</reference>
<dbReference type="PANTHER" id="PTHR28626:SF3">
    <property type="entry name" value="SRR1-LIKE PROTEIN"/>
    <property type="match status" value="1"/>
</dbReference>
<evidence type="ECO:0000313" key="4">
    <source>
        <dbReference type="Proteomes" id="UP000269793"/>
    </source>
</evidence>
<dbReference type="OrthoDB" id="551431at2759"/>
<evidence type="ECO:0000259" key="2">
    <source>
        <dbReference type="Pfam" id="PF07985"/>
    </source>
</evidence>
<feature type="domain" description="SRR1-like" evidence="2">
    <location>
        <begin position="21"/>
        <end position="156"/>
    </location>
</feature>
<keyword evidence="4" id="KW-1185">Reference proteome</keyword>
<sequence>MEAHDAYKNWEQMMAVVCERSPVQILCLGIGSASVPAARDQWALLQDMRQHISKRCGTQPLVVVFDPQFDDMDVALVQRQQAQLPQENNCGAYQLSEPTLVYMPHCPKELYEALLRANWKKEALDHIILCGNELSLYSTDMTAYPCLERIAPYTHAYPVPSLPASTAGALDASMQVFFSPWQDMPDSKPAQTWTYQPVRRKARARRARSSLVREPMRMEEDAFWSLPQARLDYGPEVLTTPVMNTTKIV</sequence>
<dbReference type="GO" id="GO:0005737">
    <property type="term" value="C:cytoplasm"/>
    <property type="evidence" value="ECO:0007669"/>
    <property type="project" value="TreeGrafter"/>
</dbReference>
<dbReference type="Proteomes" id="UP000269793">
    <property type="component" value="Chromosome III"/>
</dbReference>
<comment type="similarity">
    <text evidence="1">Belongs to the SRR1 family.</text>
</comment>
<organism evidence="3 4">
    <name type="scientific">Malassezia restricta (strain ATCC 96810 / NBRC 103918 / CBS 7877)</name>
    <name type="common">Seborrheic dermatitis infection agent</name>
    <dbReference type="NCBI Taxonomy" id="425264"/>
    <lineage>
        <taxon>Eukaryota</taxon>
        <taxon>Fungi</taxon>
        <taxon>Dikarya</taxon>
        <taxon>Basidiomycota</taxon>
        <taxon>Ustilaginomycotina</taxon>
        <taxon>Malasseziomycetes</taxon>
        <taxon>Malasseziales</taxon>
        <taxon>Malasseziaceae</taxon>
        <taxon>Malassezia</taxon>
    </lineage>
</organism>
<dbReference type="AlphaFoldDB" id="A0A3G2S7F6"/>
<dbReference type="InterPro" id="IPR040044">
    <property type="entry name" value="SRR1L"/>
</dbReference>
<dbReference type="Pfam" id="PF07985">
    <property type="entry name" value="SRR1"/>
    <property type="match status" value="1"/>
</dbReference>
<dbReference type="VEuPathDB" id="FungiDB:DNF11_2148"/>
<protein>
    <submittedName>
        <fullName evidence="3">SRR1-like protein</fullName>
    </submittedName>
</protein>
<evidence type="ECO:0000313" key="3">
    <source>
        <dbReference type="EMBL" id="AYO43098.1"/>
    </source>
</evidence>
<proteinExistence type="inferred from homology"/>
<dbReference type="PANTHER" id="PTHR28626">
    <property type="entry name" value="SRR1-LIKE PROTEIN"/>
    <property type="match status" value="1"/>
</dbReference>
<accession>A0A3G2S7F6</accession>
<gene>
    <name evidence="3" type="ORF">DNF11_2148</name>
</gene>
<dbReference type="GO" id="GO:0005634">
    <property type="term" value="C:nucleus"/>
    <property type="evidence" value="ECO:0007669"/>
    <property type="project" value="TreeGrafter"/>
</dbReference>
<name>A0A3G2S7F6_MALR7</name>
<dbReference type="InterPro" id="IPR012942">
    <property type="entry name" value="SRR1-like"/>
</dbReference>
<dbReference type="EMBL" id="CP033150">
    <property type="protein sequence ID" value="AYO43098.1"/>
    <property type="molecule type" value="Genomic_DNA"/>
</dbReference>